<reference evidence="6" key="1">
    <citation type="submission" date="2022-07" db="EMBL/GenBank/DDBJ databases">
        <title>Tahibacter sp., a new gammaproteobacterium isolated from the silt sample collected at pig farm.</title>
        <authorList>
            <person name="Chen H."/>
        </authorList>
    </citation>
    <scope>NUCLEOTIDE SEQUENCE</scope>
    <source>
        <strain evidence="6">P2K</strain>
    </source>
</reference>
<protein>
    <recommendedName>
        <fullName evidence="5">Translational regulator CsrA</fullName>
    </recommendedName>
    <alternativeName>
        <fullName evidence="5">Carbon storage regulator</fullName>
    </alternativeName>
</protein>
<dbReference type="PANTHER" id="PTHR34984">
    <property type="entry name" value="CARBON STORAGE REGULATOR"/>
    <property type="match status" value="1"/>
</dbReference>
<dbReference type="EMBL" id="JANFQO010000001">
    <property type="protein sequence ID" value="MCQ4163246.1"/>
    <property type="molecule type" value="Genomic_DNA"/>
</dbReference>
<evidence type="ECO:0000256" key="5">
    <source>
        <dbReference type="HAMAP-Rule" id="MF_00167"/>
    </source>
</evidence>
<dbReference type="Pfam" id="PF02599">
    <property type="entry name" value="CsrA"/>
    <property type="match status" value="1"/>
</dbReference>
<gene>
    <name evidence="5 6" type="primary">csrA</name>
    <name evidence="6" type="ORF">NM961_00855</name>
</gene>
<sequence>MLILTRRVGETLMIGDEVTVTVLGVKGNQVRIGINAPKDVAVHREEIYQRIKREQDPAAGGNES</sequence>
<evidence type="ECO:0000256" key="3">
    <source>
        <dbReference type="ARBA" id="ARBA00022884"/>
    </source>
</evidence>
<dbReference type="HAMAP" id="MF_00167">
    <property type="entry name" value="CsrA"/>
    <property type="match status" value="1"/>
</dbReference>
<evidence type="ECO:0000256" key="4">
    <source>
        <dbReference type="ARBA" id="ARBA00023159"/>
    </source>
</evidence>
<dbReference type="InterPro" id="IPR003751">
    <property type="entry name" value="CsrA"/>
</dbReference>
<comment type="function">
    <text evidence="5">A key translational regulator that binds mRNA to regulate translation initiation and/or mRNA stability. Mediates global changes in gene expression, shifting from rapid growth to stress survival by linking envelope stress, the stringent response and the catabolite repression systems. Usually binds in the 5'-UTR; binding at or near the Shine-Dalgarno sequence prevents ribosome-binding, repressing translation, binding elsewhere in the 5'-UTR can activate translation and/or stabilize the mRNA. Its function is antagonized by small RNA(s).</text>
</comment>
<keyword evidence="7" id="KW-1185">Reference proteome</keyword>
<comment type="subcellular location">
    <subcellularLocation>
        <location evidence="5">Cytoplasm</location>
    </subcellularLocation>
</comment>
<dbReference type="RefSeq" id="WP_255910276.1">
    <property type="nucleotide sequence ID" value="NZ_JANFQO010000001.1"/>
</dbReference>
<comment type="caution">
    <text evidence="6">The sequence shown here is derived from an EMBL/GenBank/DDBJ whole genome shotgun (WGS) entry which is preliminary data.</text>
</comment>
<dbReference type="Proteomes" id="UP001165498">
    <property type="component" value="Unassembled WGS sequence"/>
</dbReference>
<dbReference type="InterPro" id="IPR036107">
    <property type="entry name" value="CsrA_sf"/>
</dbReference>
<keyword evidence="2 5" id="KW-0810">Translation regulation</keyword>
<dbReference type="PANTHER" id="PTHR34984:SF1">
    <property type="entry name" value="CARBON STORAGE REGULATOR"/>
    <property type="match status" value="1"/>
</dbReference>
<comment type="similarity">
    <text evidence="5">Belongs to the CsrA/RsmA family.</text>
</comment>
<name>A0ABT1QL39_9GAMM</name>
<dbReference type="SUPFAM" id="SSF117130">
    <property type="entry name" value="CsrA-like"/>
    <property type="match status" value="1"/>
</dbReference>
<dbReference type="Gene3D" id="2.60.40.4380">
    <property type="entry name" value="Translational regulator CsrA"/>
    <property type="match status" value="1"/>
</dbReference>
<keyword evidence="3 5" id="KW-0694">RNA-binding</keyword>
<dbReference type="NCBIfam" id="NF002469">
    <property type="entry name" value="PRK01712.1"/>
    <property type="match status" value="1"/>
</dbReference>
<keyword evidence="1 5" id="KW-0963">Cytoplasm</keyword>
<keyword evidence="4 5" id="KW-0010">Activator</keyword>
<dbReference type="NCBIfam" id="TIGR00202">
    <property type="entry name" value="csrA"/>
    <property type="match status" value="1"/>
</dbReference>
<evidence type="ECO:0000313" key="7">
    <source>
        <dbReference type="Proteomes" id="UP001165498"/>
    </source>
</evidence>
<proteinExistence type="inferred from homology"/>
<keyword evidence="5" id="KW-0678">Repressor</keyword>
<comment type="subunit">
    <text evidence="5">Homodimer; the beta-strands of each monomer intercalate to form a hydrophobic core, while the alpha-helices form wings that extend away from the core.</text>
</comment>
<evidence type="ECO:0000256" key="1">
    <source>
        <dbReference type="ARBA" id="ARBA00022490"/>
    </source>
</evidence>
<accession>A0ABT1QL39</accession>
<organism evidence="6 7">
    <name type="scientific">Tahibacter harae</name>
    <dbReference type="NCBI Taxonomy" id="2963937"/>
    <lineage>
        <taxon>Bacteria</taxon>
        <taxon>Pseudomonadati</taxon>
        <taxon>Pseudomonadota</taxon>
        <taxon>Gammaproteobacteria</taxon>
        <taxon>Lysobacterales</taxon>
        <taxon>Rhodanobacteraceae</taxon>
        <taxon>Tahibacter</taxon>
    </lineage>
</organism>
<evidence type="ECO:0000256" key="2">
    <source>
        <dbReference type="ARBA" id="ARBA00022845"/>
    </source>
</evidence>
<evidence type="ECO:0000313" key="6">
    <source>
        <dbReference type="EMBL" id="MCQ4163246.1"/>
    </source>
</evidence>